<reference evidence="3" key="1">
    <citation type="journal article" date="2010" name="Nature">
        <title>The Amphimedon queenslandica genome and the evolution of animal complexity.</title>
        <authorList>
            <person name="Srivastava M."/>
            <person name="Simakov O."/>
            <person name="Chapman J."/>
            <person name="Fahey B."/>
            <person name="Gauthier M.E."/>
            <person name="Mitros T."/>
            <person name="Richards G.S."/>
            <person name="Conaco C."/>
            <person name="Dacre M."/>
            <person name="Hellsten U."/>
            <person name="Larroux C."/>
            <person name="Putnam N.H."/>
            <person name="Stanke M."/>
            <person name="Adamska M."/>
            <person name="Darling A."/>
            <person name="Degnan S.M."/>
            <person name="Oakley T.H."/>
            <person name="Plachetzki D.C."/>
            <person name="Zhai Y."/>
            <person name="Adamski M."/>
            <person name="Calcino A."/>
            <person name="Cummins S.F."/>
            <person name="Goodstein D.M."/>
            <person name="Harris C."/>
            <person name="Jackson D.J."/>
            <person name="Leys S.P."/>
            <person name="Shu S."/>
            <person name="Woodcroft B.J."/>
            <person name="Vervoort M."/>
            <person name="Kosik K.S."/>
            <person name="Manning G."/>
            <person name="Degnan B.M."/>
            <person name="Rokhsar D.S."/>
        </authorList>
    </citation>
    <scope>NUCLEOTIDE SEQUENCE [LARGE SCALE GENOMIC DNA]</scope>
</reference>
<feature type="compositionally biased region" description="Acidic residues" evidence="1">
    <location>
        <begin position="7"/>
        <end position="22"/>
    </location>
</feature>
<evidence type="ECO:0000313" key="3">
    <source>
        <dbReference type="Proteomes" id="UP000007879"/>
    </source>
</evidence>
<evidence type="ECO:0000256" key="1">
    <source>
        <dbReference type="SAM" id="MobiDB-lite"/>
    </source>
</evidence>
<sequence length="167" mass="20436">METPKDEDLEEREDTDKEEEEESSSRYPGLDKRHGFFLSIANNQSDRDSYHWRKEDEKLKRKQEIDNQIKQQKEERRRKKREKQKPDQQVYRPPHTRRETTPTQINYRIEIEVRPNTYWRKDVSQLGKISELVRSATDEFRLDDSTSIVLKEVLYNFEKKLRIQQNH</sequence>
<dbReference type="InParanoid" id="A0A1X7SNB3"/>
<dbReference type="EnsemblMetazoa" id="Aqu2.1.03581_001">
    <property type="protein sequence ID" value="Aqu2.1.03581_001"/>
    <property type="gene ID" value="Aqu2.1.03581"/>
</dbReference>
<dbReference type="AlphaFoldDB" id="A0A1X7SNB3"/>
<accession>A0A1X7SNB3</accession>
<dbReference type="KEGG" id="aqu:109592244"/>
<reference evidence="2" key="2">
    <citation type="submission" date="2017-05" db="UniProtKB">
        <authorList>
            <consortium name="EnsemblMetazoa"/>
        </authorList>
    </citation>
    <scope>IDENTIFICATION</scope>
</reference>
<feature type="compositionally biased region" description="Basic and acidic residues" evidence="1">
    <location>
        <begin position="45"/>
        <end position="75"/>
    </location>
</feature>
<keyword evidence="3" id="KW-1185">Reference proteome</keyword>
<evidence type="ECO:0000313" key="2">
    <source>
        <dbReference type="EnsemblMetazoa" id="Aqu2.1.03581_001"/>
    </source>
</evidence>
<proteinExistence type="predicted"/>
<gene>
    <name evidence="2" type="primary">109592244</name>
</gene>
<dbReference type="EnsemblMetazoa" id="XM_020007745.1">
    <property type="protein sequence ID" value="XP_019863304.1"/>
    <property type="gene ID" value="LOC109592244"/>
</dbReference>
<protein>
    <submittedName>
        <fullName evidence="2">Uncharacterized protein</fullName>
    </submittedName>
</protein>
<name>A0A1X7SNB3_AMPQE</name>
<dbReference type="Proteomes" id="UP000007879">
    <property type="component" value="Unassembled WGS sequence"/>
</dbReference>
<organism evidence="2">
    <name type="scientific">Amphimedon queenslandica</name>
    <name type="common">Sponge</name>
    <dbReference type="NCBI Taxonomy" id="400682"/>
    <lineage>
        <taxon>Eukaryota</taxon>
        <taxon>Metazoa</taxon>
        <taxon>Porifera</taxon>
        <taxon>Demospongiae</taxon>
        <taxon>Heteroscleromorpha</taxon>
        <taxon>Haplosclerida</taxon>
        <taxon>Niphatidae</taxon>
        <taxon>Amphimedon</taxon>
    </lineage>
</organism>
<feature type="region of interest" description="Disordered" evidence="1">
    <location>
        <begin position="1"/>
        <end position="103"/>
    </location>
</feature>